<sequence>MVESKSDLRVIKTRKSIMQAFIKLSDEKDFKNITVKDIAQEALINRATFYYHFSDIYDLLDKVLAEELLINLNYEDFKDNKLNEETIASIFKAIAEFQLSLNRRYHRSYPETIGSIIQEHTERMLYKLLADVPFEDDSIRQLSASMLSASIYRASEKWCHGFSDVPAETYIQSVTPYIISGLVSRK</sequence>
<dbReference type="InterPro" id="IPR009057">
    <property type="entry name" value="Homeodomain-like_sf"/>
</dbReference>
<dbReference type="Proteomes" id="UP000254707">
    <property type="component" value="Unassembled WGS sequence"/>
</dbReference>
<protein>
    <submittedName>
        <fullName evidence="2">Biofilm-associated surface protein</fullName>
    </submittedName>
</protein>
<dbReference type="AlphaFoldDB" id="A0A380HI72"/>
<evidence type="ECO:0000313" key="2">
    <source>
        <dbReference type="EMBL" id="SUM81804.1"/>
    </source>
</evidence>
<organism evidence="2 3">
    <name type="scientific">Staphylococcus saprophyticus</name>
    <dbReference type="NCBI Taxonomy" id="29385"/>
    <lineage>
        <taxon>Bacteria</taxon>
        <taxon>Bacillati</taxon>
        <taxon>Bacillota</taxon>
        <taxon>Bacilli</taxon>
        <taxon>Bacillales</taxon>
        <taxon>Staphylococcaceae</taxon>
        <taxon>Staphylococcus</taxon>
    </lineage>
</organism>
<dbReference type="InterPro" id="IPR050624">
    <property type="entry name" value="HTH-type_Tx_Regulator"/>
</dbReference>
<gene>
    <name evidence="2" type="ORF">NCTC7688_00298</name>
</gene>
<evidence type="ECO:0000256" key="1">
    <source>
        <dbReference type="ARBA" id="ARBA00023125"/>
    </source>
</evidence>
<dbReference type="PANTHER" id="PTHR43479">
    <property type="entry name" value="ACREF/ENVCD OPERON REPRESSOR-RELATED"/>
    <property type="match status" value="1"/>
</dbReference>
<name>A0A380HI72_STASA</name>
<keyword evidence="1" id="KW-0238">DNA-binding</keyword>
<dbReference type="PANTHER" id="PTHR43479:SF7">
    <property type="entry name" value="TETR-FAMILY TRANSCRIPTIONAL REGULATOR"/>
    <property type="match status" value="1"/>
</dbReference>
<reference evidence="2 3" key="1">
    <citation type="submission" date="2018-06" db="EMBL/GenBank/DDBJ databases">
        <authorList>
            <consortium name="Pathogen Informatics"/>
            <person name="Doyle S."/>
        </authorList>
    </citation>
    <scope>NUCLEOTIDE SEQUENCE [LARGE SCALE GENOMIC DNA]</scope>
    <source>
        <strain evidence="2 3">NCTC7688</strain>
    </source>
</reference>
<dbReference type="SUPFAM" id="SSF46689">
    <property type="entry name" value="Homeodomain-like"/>
    <property type="match status" value="1"/>
</dbReference>
<dbReference type="RefSeq" id="WP_041079894.1">
    <property type="nucleotide sequence ID" value="NZ_CAXOQR010000013.1"/>
</dbReference>
<proteinExistence type="predicted"/>
<dbReference type="Gene3D" id="1.10.357.10">
    <property type="entry name" value="Tetracycline Repressor, domain 2"/>
    <property type="match status" value="1"/>
</dbReference>
<dbReference type="InterPro" id="IPR001647">
    <property type="entry name" value="HTH_TetR"/>
</dbReference>
<dbReference type="GO" id="GO:0003677">
    <property type="term" value="F:DNA binding"/>
    <property type="evidence" value="ECO:0007669"/>
    <property type="project" value="UniProtKB-UniRule"/>
</dbReference>
<dbReference type="Pfam" id="PF00440">
    <property type="entry name" value="TetR_N"/>
    <property type="match status" value="1"/>
</dbReference>
<dbReference type="EMBL" id="UHED01000001">
    <property type="protein sequence ID" value="SUM81804.1"/>
    <property type="molecule type" value="Genomic_DNA"/>
</dbReference>
<evidence type="ECO:0000313" key="3">
    <source>
        <dbReference type="Proteomes" id="UP000254707"/>
    </source>
</evidence>
<dbReference type="PROSITE" id="PS50977">
    <property type="entry name" value="HTH_TETR_2"/>
    <property type="match status" value="1"/>
</dbReference>
<accession>A0A380HI72</accession>